<accession>A0ABV5WKE8</accession>
<dbReference type="Proteomes" id="UP001589609">
    <property type="component" value="Unassembled WGS sequence"/>
</dbReference>
<gene>
    <name evidence="1" type="ORF">ACFFMS_21330</name>
</gene>
<proteinExistence type="predicted"/>
<name>A0ABV5WKE8_9BACI</name>
<organism evidence="1 2">
    <name type="scientific">Ectobacillus funiculus</name>
    <dbReference type="NCBI Taxonomy" id="137993"/>
    <lineage>
        <taxon>Bacteria</taxon>
        <taxon>Bacillati</taxon>
        <taxon>Bacillota</taxon>
        <taxon>Bacilli</taxon>
        <taxon>Bacillales</taxon>
        <taxon>Bacillaceae</taxon>
        <taxon>Ectobacillus</taxon>
    </lineage>
</organism>
<reference evidence="1 2" key="1">
    <citation type="submission" date="2024-09" db="EMBL/GenBank/DDBJ databases">
        <authorList>
            <person name="Sun Q."/>
            <person name="Mori K."/>
        </authorList>
    </citation>
    <scope>NUCLEOTIDE SEQUENCE [LARGE SCALE GENOMIC DNA]</scope>
    <source>
        <strain evidence="1 2">JCM 11201</strain>
    </source>
</reference>
<evidence type="ECO:0000313" key="1">
    <source>
        <dbReference type="EMBL" id="MFB9760820.1"/>
    </source>
</evidence>
<dbReference type="EMBL" id="JBHMAF010000171">
    <property type="protein sequence ID" value="MFB9760820.1"/>
    <property type="molecule type" value="Genomic_DNA"/>
</dbReference>
<comment type="caution">
    <text evidence="1">The sequence shown here is derived from an EMBL/GenBank/DDBJ whole genome shotgun (WGS) entry which is preliminary data.</text>
</comment>
<sequence length="45" mass="5280">MSSFEEIKGNIPLGQAIIPNKERSVICKEIYERYEQLAKDLSKYF</sequence>
<keyword evidence="2" id="KW-1185">Reference proteome</keyword>
<protein>
    <submittedName>
        <fullName evidence="1">Uncharacterized protein</fullName>
    </submittedName>
</protein>
<evidence type="ECO:0000313" key="2">
    <source>
        <dbReference type="Proteomes" id="UP001589609"/>
    </source>
</evidence>